<dbReference type="RefSeq" id="WP_284030942.1">
    <property type="nucleotide sequence ID" value="NZ_CP126154.1"/>
</dbReference>
<evidence type="ECO:0000256" key="1">
    <source>
        <dbReference type="SAM" id="MobiDB-lite"/>
    </source>
</evidence>
<dbReference type="InterPro" id="IPR043859">
    <property type="entry name" value="TbsP-like_N"/>
</dbReference>
<evidence type="ECO:0000313" key="4">
    <source>
        <dbReference type="EMBL" id="MFC7068954.1"/>
    </source>
</evidence>
<feature type="compositionally biased region" description="Basic and acidic residues" evidence="1">
    <location>
        <begin position="111"/>
        <end position="125"/>
    </location>
</feature>
<feature type="domain" description="Transcriptional regulator TbsP-like C-terminal" evidence="3">
    <location>
        <begin position="166"/>
        <end position="283"/>
    </location>
</feature>
<protein>
    <submittedName>
        <fullName evidence="4">DUF5821 family protein</fullName>
    </submittedName>
</protein>
<dbReference type="Pfam" id="PF19138">
    <property type="entry name" value="TbsP_N"/>
    <property type="match status" value="1"/>
</dbReference>
<dbReference type="Proteomes" id="UP001596461">
    <property type="component" value="Unassembled WGS sequence"/>
</dbReference>
<dbReference type="GeneID" id="81125799"/>
<reference evidence="4 5" key="1">
    <citation type="journal article" date="2019" name="Int. J. Syst. Evol. Microbiol.">
        <title>The Global Catalogue of Microorganisms (GCM) 10K type strain sequencing project: providing services to taxonomists for standard genome sequencing and annotation.</title>
        <authorList>
            <consortium name="The Broad Institute Genomics Platform"/>
            <consortium name="The Broad Institute Genome Sequencing Center for Infectious Disease"/>
            <person name="Wu L."/>
            <person name="Ma J."/>
        </authorList>
    </citation>
    <scope>NUCLEOTIDE SEQUENCE [LARGE SCALE GENOMIC DNA]</scope>
    <source>
        <strain evidence="4 5">DT31</strain>
    </source>
</reference>
<feature type="domain" description="Transcriptional regulator TbsP N-terminal" evidence="2">
    <location>
        <begin position="8"/>
        <end position="98"/>
    </location>
</feature>
<evidence type="ECO:0000259" key="2">
    <source>
        <dbReference type="Pfam" id="PF19138"/>
    </source>
</evidence>
<keyword evidence="5" id="KW-1185">Reference proteome</keyword>
<dbReference type="EMBL" id="JBHTAH010000003">
    <property type="protein sequence ID" value="MFC7068954.1"/>
    <property type="molecule type" value="Genomic_DNA"/>
</dbReference>
<dbReference type="Pfam" id="PF23336">
    <property type="entry name" value="HTH_TbsP_C"/>
    <property type="match status" value="1"/>
</dbReference>
<sequence length="289" mass="30924">MPTRSPHTLARECFADAADVLVVGARPAFLRALVDRLHELRDSTTAPARVRLLCAPDAVERAFEEFLAATAAAEAVAAGRLTIRVADVDASLSVVDGAVRGRFRLPSGDGEGDRVRDGPRDRVGDSEAGGVLGEPSEEGRLAEALVETYERRWADADEHVPDAPSRERVLETFADRWPDAGTELAAVFDAADRLGTDGAPSPVTVCTLVAARHRILSMRLGEWAEEVGVSSRTEVARAKSRLVDAGLVDTEREPAGVGRPRHRLVVADDRTADATPTALVAAVRARVEE</sequence>
<feature type="region of interest" description="Disordered" evidence="1">
    <location>
        <begin position="105"/>
        <end position="137"/>
    </location>
</feature>
<dbReference type="AlphaFoldDB" id="A0ABD5W6J4"/>
<name>A0ABD5W6J4_9EURY</name>
<accession>A0ABD5W6J4</accession>
<dbReference type="InterPro" id="IPR056163">
    <property type="entry name" value="TbsP_C"/>
</dbReference>
<comment type="caution">
    <text evidence="4">The sequence shown here is derived from an EMBL/GenBank/DDBJ whole genome shotgun (WGS) entry which is preliminary data.</text>
</comment>
<proteinExistence type="predicted"/>
<evidence type="ECO:0000313" key="5">
    <source>
        <dbReference type="Proteomes" id="UP001596461"/>
    </source>
</evidence>
<evidence type="ECO:0000259" key="3">
    <source>
        <dbReference type="Pfam" id="PF23336"/>
    </source>
</evidence>
<organism evidence="4 5">
    <name type="scientific">Halobaculum lipolyticum</name>
    <dbReference type="NCBI Taxonomy" id="3032001"/>
    <lineage>
        <taxon>Archaea</taxon>
        <taxon>Methanobacteriati</taxon>
        <taxon>Methanobacteriota</taxon>
        <taxon>Stenosarchaea group</taxon>
        <taxon>Halobacteria</taxon>
        <taxon>Halobacteriales</taxon>
        <taxon>Haloferacaceae</taxon>
        <taxon>Halobaculum</taxon>
    </lineage>
</organism>
<gene>
    <name evidence="4" type="ORF">ACFQL9_04800</name>
</gene>